<dbReference type="PANTHER" id="PTHR11088:SF60">
    <property type="entry name" value="TRNA DIMETHYLALLYLTRANSFERASE"/>
    <property type="match status" value="1"/>
</dbReference>
<dbReference type="EMBL" id="MNTG01000047">
    <property type="protein sequence ID" value="OLA36272.1"/>
    <property type="molecule type" value="Genomic_DNA"/>
</dbReference>
<evidence type="ECO:0000256" key="5">
    <source>
        <dbReference type="ARBA" id="ARBA00022694"/>
    </source>
</evidence>
<comment type="caution">
    <text evidence="10">Lacks conserved residue(s) required for the propagation of feature annotation.</text>
</comment>
<dbReference type="InterPro" id="IPR018022">
    <property type="entry name" value="IPT"/>
</dbReference>
<evidence type="ECO:0000313" key="15">
    <source>
        <dbReference type="Proteomes" id="UP000186777"/>
    </source>
</evidence>
<keyword evidence="8 10" id="KW-0460">Magnesium</keyword>
<keyword evidence="7 10" id="KW-0067">ATP-binding</keyword>
<proteinExistence type="inferred from homology"/>
<organism evidence="14 15">
    <name type="scientific">Phascolarctobacterium succinatutens</name>
    <dbReference type="NCBI Taxonomy" id="626940"/>
    <lineage>
        <taxon>Bacteria</taxon>
        <taxon>Bacillati</taxon>
        <taxon>Bacillota</taxon>
        <taxon>Negativicutes</taxon>
        <taxon>Acidaminococcales</taxon>
        <taxon>Acidaminococcaceae</taxon>
        <taxon>Phascolarctobacterium</taxon>
    </lineage>
</organism>
<evidence type="ECO:0000256" key="3">
    <source>
        <dbReference type="ARBA" id="ARBA00005842"/>
    </source>
</evidence>
<dbReference type="EC" id="2.5.1.75" evidence="10"/>
<name>A0A1Q6R1K9_9FIRM</name>
<dbReference type="InterPro" id="IPR027417">
    <property type="entry name" value="P-loop_NTPase"/>
</dbReference>
<dbReference type="InterPro" id="IPR039657">
    <property type="entry name" value="Dimethylallyltransferase"/>
</dbReference>
<accession>A0A1Q6R1K9</accession>
<evidence type="ECO:0000313" key="14">
    <source>
        <dbReference type="EMBL" id="OLA36272.1"/>
    </source>
</evidence>
<evidence type="ECO:0000256" key="4">
    <source>
        <dbReference type="ARBA" id="ARBA00022679"/>
    </source>
</evidence>
<dbReference type="GO" id="GO:0005524">
    <property type="term" value="F:ATP binding"/>
    <property type="evidence" value="ECO:0007669"/>
    <property type="project" value="UniProtKB-UniRule"/>
</dbReference>
<dbReference type="HAMAP" id="MF_00185">
    <property type="entry name" value="IPP_trans"/>
    <property type="match status" value="1"/>
</dbReference>
<evidence type="ECO:0000256" key="6">
    <source>
        <dbReference type="ARBA" id="ARBA00022741"/>
    </source>
</evidence>
<sequence length="311" mass="34721">MLQKPKVVVILGATATGKSHCAIEIAKQFQGEIISGDSMLVYKNMNIGTAKPTAEELAAVPHHLVDILPPDASFSVVDFKERAAALITEINARGHLPIIAGGTGLYIKALLEDYAFNNADEDSELRRRLEAEAQEKGALALHARLQELAPQEAERIHPNNVRRVIRALESAMQGEAVNQYGAQESPYDAVVIGLEMERQALYERINRRVDLMLEAGLEQEVRSLLEQGVAPECHSMQSIGYRQMVWYLNGSMDYAAAVDKLKQATRNFAKRQITWYKKMPYIHWLHLDDEPDYKQAVAEISEILVESGISV</sequence>
<comment type="function">
    <text evidence="2 10 12">Catalyzes the transfer of a dimethylallyl group onto the adenine at position 37 in tRNAs that read codons beginning with uridine, leading to the formation of N6-(dimethylallyl)adenosine (i(6)A).</text>
</comment>
<feature type="binding site" evidence="10">
    <location>
        <begin position="14"/>
        <end position="19"/>
    </location>
    <ligand>
        <name>substrate</name>
    </ligand>
</feature>
<dbReference type="GO" id="GO:0006400">
    <property type="term" value="P:tRNA modification"/>
    <property type="evidence" value="ECO:0007669"/>
    <property type="project" value="TreeGrafter"/>
</dbReference>
<dbReference type="SUPFAM" id="SSF52540">
    <property type="entry name" value="P-loop containing nucleoside triphosphate hydrolases"/>
    <property type="match status" value="2"/>
</dbReference>
<dbReference type="PANTHER" id="PTHR11088">
    <property type="entry name" value="TRNA DIMETHYLALLYLTRANSFERASE"/>
    <property type="match status" value="1"/>
</dbReference>
<comment type="cofactor">
    <cofactor evidence="1 10">
        <name>Mg(2+)</name>
        <dbReference type="ChEBI" id="CHEBI:18420"/>
    </cofactor>
</comment>
<dbReference type="Gene3D" id="3.40.50.300">
    <property type="entry name" value="P-loop containing nucleotide triphosphate hydrolases"/>
    <property type="match status" value="1"/>
</dbReference>
<dbReference type="RefSeq" id="WP_303680539.1">
    <property type="nucleotide sequence ID" value="NZ_MNTG01000047.1"/>
</dbReference>
<dbReference type="NCBIfam" id="TIGR00174">
    <property type="entry name" value="miaA"/>
    <property type="match status" value="1"/>
</dbReference>
<dbReference type="Gene3D" id="1.10.20.140">
    <property type="match status" value="1"/>
</dbReference>
<evidence type="ECO:0000256" key="9">
    <source>
        <dbReference type="ARBA" id="ARBA00049563"/>
    </source>
</evidence>
<keyword evidence="5 10" id="KW-0819">tRNA processing</keyword>
<comment type="similarity">
    <text evidence="3 10 13">Belongs to the IPP transferase family.</text>
</comment>
<evidence type="ECO:0000256" key="10">
    <source>
        <dbReference type="HAMAP-Rule" id="MF_00185"/>
    </source>
</evidence>
<evidence type="ECO:0000256" key="2">
    <source>
        <dbReference type="ARBA" id="ARBA00003213"/>
    </source>
</evidence>
<evidence type="ECO:0000256" key="12">
    <source>
        <dbReference type="RuleBase" id="RU003784"/>
    </source>
</evidence>
<evidence type="ECO:0000256" key="8">
    <source>
        <dbReference type="ARBA" id="ARBA00022842"/>
    </source>
</evidence>
<comment type="caution">
    <text evidence="14">The sequence shown here is derived from an EMBL/GenBank/DDBJ whole genome shotgun (WGS) entry which is preliminary data.</text>
</comment>
<dbReference type="Pfam" id="PF01715">
    <property type="entry name" value="IPPT"/>
    <property type="match status" value="1"/>
</dbReference>
<feature type="site" description="Interaction with substrate tRNA" evidence="10">
    <location>
        <position position="103"/>
    </location>
</feature>
<keyword evidence="6 10" id="KW-0547">Nucleotide-binding</keyword>
<feature type="region of interest" description="Interaction with substrate tRNA" evidence="10">
    <location>
        <begin position="37"/>
        <end position="40"/>
    </location>
</feature>
<keyword evidence="4 10" id="KW-0808">Transferase</keyword>
<dbReference type="STRING" id="626940.BHW43_10805"/>
<feature type="binding site" evidence="10">
    <location>
        <begin position="12"/>
        <end position="19"/>
    </location>
    <ligand>
        <name>ATP</name>
        <dbReference type="ChEBI" id="CHEBI:30616"/>
    </ligand>
</feature>
<evidence type="ECO:0000256" key="13">
    <source>
        <dbReference type="RuleBase" id="RU003785"/>
    </source>
</evidence>
<evidence type="ECO:0000256" key="11">
    <source>
        <dbReference type="RuleBase" id="RU003783"/>
    </source>
</evidence>
<protein>
    <recommendedName>
        <fullName evidence="10">tRNA dimethylallyltransferase</fullName>
        <ecNumber evidence="10">2.5.1.75</ecNumber>
    </recommendedName>
    <alternativeName>
        <fullName evidence="10">Dimethylallyl diphosphate:tRNA dimethylallyltransferase</fullName>
        <shortName evidence="10">DMAPP:tRNA dimethylallyltransferase</shortName>
        <shortName evidence="10">DMATase</shortName>
    </alternativeName>
    <alternativeName>
        <fullName evidence="10">Isopentenyl-diphosphate:tRNA isopentenyltransferase</fullName>
        <shortName evidence="10">IPP transferase</shortName>
        <shortName evidence="10">IPPT</shortName>
        <shortName evidence="10">IPTase</shortName>
    </alternativeName>
</protein>
<dbReference type="GO" id="GO:0052381">
    <property type="term" value="F:tRNA dimethylallyltransferase activity"/>
    <property type="evidence" value="ECO:0007669"/>
    <property type="project" value="UniProtKB-UniRule"/>
</dbReference>
<comment type="subunit">
    <text evidence="10">Monomer.</text>
</comment>
<feature type="site" description="Interaction with substrate tRNA" evidence="10">
    <location>
        <position position="126"/>
    </location>
</feature>
<evidence type="ECO:0000256" key="1">
    <source>
        <dbReference type="ARBA" id="ARBA00001946"/>
    </source>
</evidence>
<evidence type="ECO:0000256" key="7">
    <source>
        <dbReference type="ARBA" id="ARBA00022840"/>
    </source>
</evidence>
<dbReference type="AlphaFoldDB" id="A0A1Q6R1K9"/>
<reference evidence="14 15" key="1">
    <citation type="journal article" date="2016" name="Nat. Biotechnol.">
        <title>Measurement of bacterial replication rates in microbial communities.</title>
        <authorList>
            <person name="Brown C.T."/>
            <person name="Olm M.R."/>
            <person name="Thomas B.C."/>
            <person name="Banfield J.F."/>
        </authorList>
    </citation>
    <scope>NUCLEOTIDE SEQUENCE [LARGE SCALE GENOMIC DNA]</scope>
    <source>
        <strain evidence="14">46_33</strain>
    </source>
</reference>
<gene>
    <name evidence="10" type="primary">miaA</name>
    <name evidence="14" type="ORF">BHW43_10805</name>
</gene>
<comment type="catalytic activity">
    <reaction evidence="9 10 11">
        <text>adenosine(37) in tRNA + dimethylallyl diphosphate = N(6)-dimethylallyladenosine(37) in tRNA + diphosphate</text>
        <dbReference type="Rhea" id="RHEA:26482"/>
        <dbReference type="Rhea" id="RHEA-COMP:10162"/>
        <dbReference type="Rhea" id="RHEA-COMP:10375"/>
        <dbReference type="ChEBI" id="CHEBI:33019"/>
        <dbReference type="ChEBI" id="CHEBI:57623"/>
        <dbReference type="ChEBI" id="CHEBI:74411"/>
        <dbReference type="ChEBI" id="CHEBI:74415"/>
        <dbReference type="EC" id="2.5.1.75"/>
    </reaction>
</comment>
<dbReference type="Proteomes" id="UP000186777">
    <property type="component" value="Unassembled WGS sequence"/>
</dbReference>